<gene>
    <name evidence="3" type="ORF">LTR84_002987</name>
</gene>
<feature type="coiled-coil region" evidence="1">
    <location>
        <begin position="414"/>
        <end position="441"/>
    </location>
</feature>
<feature type="compositionally biased region" description="Basic and acidic residues" evidence="2">
    <location>
        <begin position="82"/>
        <end position="105"/>
    </location>
</feature>
<feature type="compositionally biased region" description="Basic and acidic residues" evidence="2">
    <location>
        <begin position="325"/>
        <end position="336"/>
    </location>
</feature>
<feature type="region of interest" description="Disordered" evidence="2">
    <location>
        <begin position="1"/>
        <end position="39"/>
    </location>
</feature>
<proteinExistence type="predicted"/>
<dbReference type="GeneID" id="89971181"/>
<feature type="region of interest" description="Disordered" evidence="2">
    <location>
        <begin position="58"/>
        <end position="126"/>
    </location>
</feature>
<reference evidence="3 4" key="1">
    <citation type="submission" date="2023-08" db="EMBL/GenBank/DDBJ databases">
        <title>Black Yeasts Isolated from many extreme environments.</title>
        <authorList>
            <person name="Coleine C."/>
            <person name="Stajich J.E."/>
            <person name="Selbmann L."/>
        </authorList>
    </citation>
    <scope>NUCLEOTIDE SEQUENCE [LARGE SCALE GENOMIC DNA]</scope>
    <source>
        <strain evidence="3 4">CCFEE 5792</strain>
    </source>
</reference>
<protein>
    <submittedName>
        <fullName evidence="3">Uncharacterized protein</fullName>
    </submittedName>
</protein>
<name>A0AAV9NB74_9EURO</name>
<dbReference type="Proteomes" id="UP001358417">
    <property type="component" value="Unassembled WGS sequence"/>
</dbReference>
<keyword evidence="1" id="KW-0175">Coiled coil</keyword>
<feature type="region of interest" description="Disordered" evidence="2">
    <location>
        <begin position="318"/>
        <end position="339"/>
    </location>
</feature>
<evidence type="ECO:0000313" key="4">
    <source>
        <dbReference type="Proteomes" id="UP001358417"/>
    </source>
</evidence>
<dbReference type="AlphaFoldDB" id="A0AAV9NB74"/>
<sequence>MASTVLARIVQSSQSSPPGTPVSRYSLNHEPSTQDSSLPSFATHLTYKHGSVLHIDSERSGARRAQVDERDKLYTPPLTRNDNYHDTPIRHSIRHDSLALVRDDPEPAENEMLPSPKYPQSSQDRNQIPHTTRIDVSLQRGLQDVDSQLQVVHSLRATARDKVRQREATISQLDGVLSDLSRFLRDSKIGGEEHDKIFALIADAESLSKQIKIQNVVIDDAHAMLEPAERTLERLQIGIYEQILWPMDQVSLEQEITNQTLSIISGQNMATDLLSQREINNALPTKRPPANQLESRPREETLIPLEVMRMEPLQGMLRQGGPPGEEMHKSQPEHHSSPVQQLPNYLENLVASVGVRQDHHFTAAEIRLSRLWPQKHQVIARLLKDQQDFIVLQEDAETKLTFGIAMDPYSQEYLDSYQETHDALENQLAEIESEINRCTQIVNHGNEQVALVSQIFFHMDQFADVSTNDRESALSIGNGEDLEARWDVFEALATDLWPVSTTIHYPKYTRSWLSMTLAVLRTRKEVMFAYVSFWFLKCQQASWLSFSRFIHYHYLDDMLAPNYRAIKTRLLTSWFDHDLHISLRKSIKRPTRHHTSKSLTFDDDFDENTRDGMTSPRWSVGAQVDGNIFPKSTTHRKDDRFIPKAARRLMRSPLRRWRSRSSHAKSLTQ</sequence>
<feature type="compositionally biased region" description="Polar residues" evidence="2">
    <location>
        <begin position="10"/>
        <end position="39"/>
    </location>
</feature>
<dbReference type="RefSeq" id="XP_064705562.1">
    <property type="nucleotide sequence ID" value="XM_064846582.1"/>
</dbReference>
<evidence type="ECO:0000313" key="3">
    <source>
        <dbReference type="EMBL" id="KAK5051335.1"/>
    </source>
</evidence>
<evidence type="ECO:0000256" key="2">
    <source>
        <dbReference type="SAM" id="MobiDB-lite"/>
    </source>
</evidence>
<organism evidence="3 4">
    <name type="scientific">Exophiala bonariae</name>
    <dbReference type="NCBI Taxonomy" id="1690606"/>
    <lineage>
        <taxon>Eukaryota</taxon>
        <taxon>Fungi</taxon>
        <taxon>Dikarya</taxon>
        <taxon>Ascomycota</taxon>
        <taxon>Pezizomycotina</taxon>
        <taxon>Eurotiomycetes</taxon>
        <taxon>Chaetothyriomycetidae</taxon>
        <taxon>Chaetothyriales</taxon>
        <taxon>Herpotrichiellaceae</taxon>
        <taxon>Exophiala</taxon>
    </lineage>
</organism>
<feature type="compositionally biased region" description="Basic and acidic residues" evidence="2">
    <location>
        <begin position="58"/>
        <end position="73"/>
    </location>
</feature>
<comment type="caution">
    <text evidence="3">The sequence shown here is derived from an EMBL/GenBank/DDBJ whole genome shotgun (WGS) entry which is preliminary data.</text>
</comment>
<keyword evidence="4" id="KW-1185">Reference proteome</keyword>
<evidence type="ECO:0000256" key="1">
    <source>
        <dbReference type="SAM" id="Coils"/>
    </source>
</evidence>
<accession>A0AAV9NB74</accession>
<dbReference type="EMBL" id="JAVRRD010000015">
    <property type="protein sequence ID" value="KAK5051335.1"/>
    <property type="molecule type" value="Genomic_DNA"/>
</dbReference>